<reference evidence="1" key="1">
    <citation type="submission" date="2017-12" db="EMBL/GenBank/DDBJ databases">
        <title>Pseudomonas sp. MS586 complete sequence.</title>
        <authorList>
            <person name="Lu S."/>
            <person name="Deng P."/>
        </authorList>
    </citation>
    <scope>NUCLEOTIDE SEQUENCE</scope>
    <source>
        <strain evidence="1">MS586</strain>
    </source>
</reference>
<sequence>MIENTRKHGHYYQAISRMLSNTTIVVPKGTVINNDSVAVEAGRKPGAIKSGRESNTLLIQAIDEARAIQASTLKKTKPAVKKDYKSEAEHQRALLEASIGREIMLHNKLHELEAELQLYKSSKIVRLPTRNDKGGKS</sequence>
<evidence type="ECO:0000313" key="2">
    <source>
        <dbReference type="Proteomes" id="UP000075187"/>
    </source>
</evidence>
<name>A0ABM5ZG86_9PSED</name>
<evidence type="ECO:0000313" key="1">
    <source>
        <dbReference type="EMBL" id="AMQ82399.1"/>
    </source>
</evidence>
<gene>
    <name evidence="1" type="ORF">AWU82_03600</name>
</gene>
<dbReference type="Proteomes" id="UP000075187">
    <property type="component" value="Chromosome"/>
</dbReference>
<organism evidence="1 2">
    <name type="scientific">Pseudomonas glycinae</name>
    <dbReference type="NCBI Taxonomy" id="1785145"/>
    <lineage>
        <taxon>Bacteria</taxon>
        <taxon>Pseudomonadati</taxon>
        <taxon>Pseudomonadota</taxon>
        <taxon>Gammaproteobacteria</taxon>
        <taxon>Pseudomonadales</taxon>
        <taxon>Pseudomonadaceae</taxon>
        <taxon>Pseudomonas</taxon>
    </lineage>
</organism>
<proteinExistence type="predicted"/>
<dbReference type="EMBL" id="CP014205">
    <property type="protein sequence ID" value="AMQ82399.1"/>
    <property type="molecule type" value="Genomic_DNA"/>
</dbReference>
<protein>
    <recommendedName>
        <fullName evidence="3">Transposase</fullName>
    </recommendedName>
</protein>
<evidence type="ECO:0008006" key="3">
    <source>
        <dbReference type="Google" id="ProtNLM"/>
    </source>
</evidence>
<keyword evidence="2" id="KW-1185">Reference proteome</keyword>
<accession>A0ABM5ZG86</accession>